<accession>A0A433CYG4</accession>
<evidence type="ECO:0000256" key="1">
    <source>
        <dbReference type="SAM" id="MobiDB-lite"/>
    </source>
</evidence>
<protein>
    <submittedName>
        <fullName evidence="2">Uncharacterized protein</fullName>
    </submittedName>
</protein>
<organism evidence="2 3">
    <name type="scientific">Jimgerdemannia flammicorona</name>
    <dbReference type="NCBI Taxonomy" id="994334"/>
    <lineage>
        <taxon>Eukaryota</taxon>
        <taxon>Fungi</taxon>
        <taxon>Fungi incertae sedis</taxon>
        <taxon>Mucoromycota</taxon>
        <taxon>Mucoromycotina</taxon>
        <taxon>Endogonomycetes</taxon>
        <taxon>Endogonales</taxon>
        <taxon>Endogonaceae</taxon>
        <taxon>Jimgerdemannia</taxon>
    </lineage>
</organism>
<evidence type="ECO:0000313" key="3">
    <source>
        <dbReference type="Proteomes" id="UP000268093"/>
    </source>
</evidence>
<feature type="compositionally biased region" description="Basic and acidic residues" evidence="1">
    <location>
        <begin position="26"/>
        <end position="40"/>
    </location>
</feature>
<feature type="region of interest" description="Disordered" evidence="1">
    <location>
        <begin position="18"/>
        <end position="40"/>
    </location>
</feature>
<comment type="caution">
    <text evidence="2">The sequence shown here is derived from an EMBL/GenBank/DDBJ whole genome shotgun (WGS) entry which is preliminary data.</text>
</comment>
<sequence length="118" mass="13551">MEVVSGVASSILRKLRTHRASKNNRIRVEPNDTTQGREKSQTNITVIDWYKKEASVLSSEQSKTIRHFQNVTFTRYAIRNTNYGQQSRKQSCVLSRAAKQVSTVTSRVRIFNFVESTL</sequence>
<proteinExistence type="predicted"/>
<dbReference type="Proteomes" id="UP000268093">
    <property type="component" value="Unassembled WGS sequence"/>
</dbReference>
<gene>
    <name evidence="2" type="ORF">BC936DRAFT_136922</name>
</gene>
<dbReference type="EMBL" id="RBNI01010582">
    <property type="protein sequence ID" value="RUP43633.1"/>
    <property type="molecule type" value="Genomic_DNA"/>
</dbReference>
<name>A0A433CYG4_9FUNG</name>
<dbReference type="AlphaFoldDB" id="A0A433CYG4"/>
<keyword evidence="3" id="KW-1185">Reference proteome</keyword>
<reference evidence="2 3" key="1">
    <citation type="journal article" date="2018" name="New Phytol.">
        <title>Phylogenomics of Endogonaceae and evolution of mycorrhizas within Mucoromycota.</title>
        <authorList>
            <person name="Chang Y."/>
            <person name="Desiro A."/>
            <person name="Na H."/>
            <person name="Sandor L."/>
            <person name="Lipzen A."/>
            <person name="Clum A."/>
            <person name="Barry K."/>
            <person name="Grigoriev I.V."/>
            <person name="Martin F.M."/>
            <person name="Stajich J.E."/>
            <person name="Smith M.E."/>
            <person name="Bonito G."/>
            <person name="Spatafora J.W."/>
        </authorList>
    </citation>
    <scope>NUCLEOTIDE SEQUENCE [LARGE SCALE GENOMIC DNA]</scope>
    <source>
        <strain evidence="2 3">GMNB39</strain>
    </source>
</reference>
<evidence type="ECO:0000313" key="2">
    <source>
        <dbReference type="EMBL" id="RUP43633.1"/>
    </source>
</evidence>